<feature type="transmembrane region" description="Helical" evidence="8">
    <location>
        <begin position="71"/>
        <end position="91"/>
    </location>
</feature>
<name>A0ABY5Y244_9BACT</name>
<accession>A0ABY5Y244</accession>
<evidence type="ECO:0000256" key="7">
    <source>
        <dbReference type="ARBA" id="ARBA00023136"/>
    </source>
</evidence>
<dbReference type="NCBIfam" id="TIGR00688">
    <property type="entry name" value="rarD"/>
    <property type="match status" value="1"/>
</dbReference>
<evidence type="ECO:0000256" key="3">
    <source>
        <dbReference type="ARBA" id="ARBA00022448"/>
    </source>
</evidence>
<gene>
    <name evidence="10" type="primary">rarD</name>
    <name evidence="10" type="ORF">JBF11_02095</name>
</gene>
<evidence type="ECO:0000256" key="6">
    <source>
        <dbReference type="ARBA" id="ARBA00022989"/>
    </source>
</evidence>
<comment type="similarity">
    <text evidence="2">Belongs to the EamA transporter family.</text>
</comment>
<feature type="transmembrane region" description="Helical" evidence="8">
    <location>
        <begin position="30"/>
        <end position="55"/>
    </location>
</feature>
<sequence>MLSKKQKGLLACIASQGLWGSGILFWPLLAYLNTLSILSLRIICSFVFAIILISYTKRFRLVKSLFTEKKILTNLILASAFIAGNWGVYTYAINSGKAIEVSLGYYLTPLMSIALGRIFFNDILNKNQLIAITIVLCGVAYGILSYGDIPYYGFAIGFTFAIYGFLHKIINADAISILCAETLILLPFSLAWLFLTEPDYGLIHYPLKHYLLLSGTVFYTGIPLMLFSFATVTVRFTTIGFILYTAPSINFLLAVFYTHEPIKTSDYITFPLVWIALLIYTLDMLYKNKKVR</sequence>
<evidence type="ECO:0000256" key="5">
    <source>
        <dbReference type="ARBA" id="ARBA00022692"/>
    </source>
</evidence>
<evidence type="ECO:0000313" key="10">
    <source>
        <dbReference type="EMBL" id="UWX06130.1"/>
    </source>
</evidence>
<evidence type="ECO:0000259" key="9">
    <source>
        <dbReference type="Pfam" id="PF00892"/>
    </source>
</evidence>
<evidence type="ECO:0000256" key="8">
    <source>
        <dbReference type="SAM" id="Phobius"/>
    </source>
</evidence>
<feature type="transmembrane region" description="Helical" evidence="8">
    <location>
        <begin position="103"/>
        <end position="120"/>
    </location>
</feature>
<keyword evidence="3" id="KW-0813">Transport</keyword>
<proteinExistence type="inferred from homology"/>
<comment type="subcellular location">
    <subcellularLocation>
        <location evidence="1">Cell membrane</location>
        <topology evidence="1">Multi-pass membrane protein</topology>
    </subcellularLocation>
</comment>
<dbReference type="Proteomes" id="UP001058120">
    <property type="component" value="Chromosome"/>
</dbReference>
<dbReference type="EMBL" id="CP065938">
    <property type="protein sequence ID" value="UWX06130.1"/>
    <property type="molecule type" value="Genomic_DNA"/>
</dbReference>
<feature type="transmembrane region" description="Helical" evidence="8">
    <location>
        <begin position="175"/>
        <end position="195"/>
    </location>
</feature>
<keyword evidence="7 8" id="KW-0472">Membrane</keyword>
<feature type="transmembrane region" description="Helical" evidence="8">
    <location>
        <begin position="127"/>
        <end position="143"/>
    </location>
</feature>
<organism evidence="10 11">
    <name type="scientific">Taurinivorans muris</name>
    <dbReference type="NCBI Taxonomy" id="2787751"/>
    <lineage>
        <taxon>Bacteria</taxon>
        <taxon>Pseudomonadati</taxon>
        <taxon>Thermodesulfobacteriota</taxon>
        <taxon>Desulfovibrionia</taxon>
        <taxon>Desulfovibrionales</taxon>
        <taxon>Desulfovibrionaceae</taxon>
        <taxon>Taurinivorans</taxon>
    </lineage>
</organism>
<dbReference type="Pfam" id="PF00892">
    <property type="entry name" value="EamA"/>
    <property type="match status" value="1"/>
</dbReference>
<feature type="domain" description="EamA" evidence="9">
    <location>
        <begin position="7"/>
        <end position="140"/>
    </location>
</feature>
<dbReference type="InterPro" id="IPR004626">
    <property type="entry name" value="RarD"/>
</dbReference>
<feature type="transmembrane region" description="Helical" evidence="8">
    <location>
        <begin position="207"/>
        <end position="229"/>
    </location>
</feature>
<keyword evidence="4" id="KW-1003">Cell membrane</keyword>
<dbReference type="InterPro" id="IPR000620">
    <property type="entry name" value="EamA_dom"/>
</dbReference>
<keyword evidence="11" id="KW-1185">Reference proteome</keyword>
<evidence type="ECO:0000313" key="11">
    <source>
        <dbReference type="Proteomes" id="UP001058120"/>
    </source>
</evidence>
<feature type="transmembrane region" description="Helical" evidence="8">
    <location>
        <begin position="149"/>
        <end position="166"/>
    </location>
</feature>
<evidence type="ECO:0000256" key="2">
    <source>
        <dbReference type="ARBA" id="ARBA00007362"/>
    </source>
</evidence>
<evidence type="ECO:0000256" key="1">
    <source>
        <dbReference type="ARBA" id="ARBA00004651"/>
    </source>
</evidence>
<evidence type="ECO:0000256" key="4">
    <source>
        <dbReference type="ARBA" id="ARBA00022475"/>
    </source>
</evidence>
<protein>
    <submittedName>
        <fullName evidence="10">EamA family transporter RarD</fullName>
    </submittedName>
</protein>
<dbReference type="RefSeq" id="WP_334315730.1">
    <property type="nucleotide sequence ID" value="NZ_CP065938.1"/>
</dbReference>
<dbReference type="SUPFAM" id="SSF103481">
    <property type="entry name" value="Multidrug resistance efflux transporter EmrE"/>
    <property type="match status" value="1"/>
</dbReference>
<feature type="transmembrane region" description="Helical" evidence="8">
    <location>
        <begin position="268"/>
        <end position="286"/>
    </location>
</feature>
<dbReference type="InterPro" id="IPR037185">
    <property type="entry name" value="EmrE-like"/>
</dbReference>
<reference evidence="10" key="1">
    <citation type="submission" date="2020-12" db="EMBL/GenBank/DDBJ databases">
        <title>Taurinivorans muris gen. nov., sp. nov., fundamental and realized metabolic niche of a ubiquitous sulfidogenic bacterium in the murine intestine.</title>
        <authorList>
            <person name="Ye H."/>
            <person name="Hanson B.T."/>
            <person name="Loy A."/>
        </authorList>
    </citation>
    <scope>NUCLEOTIDE SEQUENCE</scope>
    <source>
        <strain evidence="10">LT0009</strain>
    </source>
</reference>
<feature type="transmembrane region" description="Helical" evidence="8">
    <location>
        <begin position="236"/>
        <end position="256"/>
    </location>
</feature>
<keyword evidence="5 8" id="KW-0812">Transmembrane</keyword>
<keyword evidence="6 8" id="KW-1133">Transmembrane helix</keyword>